<keyword evidence="2" id="KW-0238">DNA-binding</keyword>
<dbReference type="PANTHER" id="PTHR47894">
    <property type="entry name" value="HTH-TYPE TRANSCRIPTIONAL REGULATOR GADX"/>
    <property type="match status" value="1"/>
</dbReference>
<dbReference type="PANTHER" id="PTHR47894:SF4">
    <property type="entry name" value="HTH-TYPE TRANSCRIPTIONAL REGULATOR GADX"/>
    <property type="match status" value="1"/>
</dbReference>
<dbReference type="PROSITE" id="PS01124">
    <property type="entry name" value="HTH_ARAC_FAMILY_2"/>
    <property type="match status" value="1"/>
</dbReference>
<protein>
    <submittedName>
        <fullName evidence="5">Helix-turn-helix domain-containing protein</fullName>
    </submittedName>
</protein>
<dbReference type="SMART" id="SM00342">
    <property type="entry name" value="HTH_ARAC"/>
    <property type="match status" value="1"/>
</dbReference>
<keyword evidence="1" id="KW-0805">Transcription regulation</keyword>
<dbReference type="Pfam" id="PF12833">
    <property type="entry name" value="HTH_18"/>
    <property type="match status" value="1"/>
</dbReference>
<dbReference type="RefSeq" id="WP_176765630.1">
    <property type="nucleotide sequence ID" value="NZ_FNDD01000026.1"/>
</dbReference>
<gene>
    <name evidence="5" type="ORF">SAMN04488136_12637</name>
</gene>
<dbReference type="GO" id="GO:0003700">
    <property type="term" value="F:DNA-binding transcription factor activity"/>
    <property type="evidence" value="ECO:0007669"/>
    <property type="project" value="InterPro"/>
</dbReference>
<sequence length="361" mass="41952">MKKITDMIYVPYFLCNQIIDKSIGNGFSYQDVIEVLSFKNNSIYKRSNKVPILEYYNLIHRAEKLGFNILKVYNKKEDILFNYSRVYPQFGIVCLNSKNLLSAIYSYLLISGGEEYNSSKVIQVSHDVIKIKFNPPCDKLKNSIYLPLGNMIVLMGLAKYYLYKFNDYKISMDFISGSQPTFESEIIKDLECNVNLNRLNNSMLIKTSHLKTKFDNYNESLSYIKDMGKFKSFLFKDDNVYENIELINEISTIISGFYSHSTDGKCSIEYVSSKLNIPIWTLQRRLSKVDKTYSEILNKVLIDLATDYLKDQVYSIGSISEMLGFSSQASFTRFFKSSMRMTPLSYRHEFNHAIFMNVDNV</sequence>
<dbReference type="STRING" id="861298.SAMN04488136_12637"/>
<dbReference type="AlphaFoldDB" id="A0A1G8ES53"/>
<proteinExistence type="predicted"/>
<evidence type="ECO:0000259" key="4">
    <source>
        <dbReference type="PROSITE" id="PS01124"/>
    </source>
</evidence>
<dbReference type="Gene3D" id="1.10.10.60">
    <property type="entry name" value="Homeodomain-like"/>
    <property type="match status" value="1"/>
</dbReference>
<dbReference type="SUPFAM" id="SSF46689">
    <property type="entry name" value="Homeodomain-like"/>
    <property type="match status" value="1"/>
</dbReference>
<dbReference type="InterPro" id="IPR009057">
    <property type="entry name" value="Homeodomain-like_sf"/>
</dbReference>
<feature type="domain" description="HTH araC/xylS-type" evidence="4">
    <location>
        <begin position="248"/>
        <end position="349"/>
    </location>
</feature>
<accession>A0A1G8ES53</accession>
<keyword evidence="3" id="KW-0804">Transcription</keyword>
<dbReference type="InterPro" id="IPR018060">
    <property type="entry name" value="HTH_AraC"/>
</dbReference>
<dbReference type="GO" id="GO:0005829">
    <property type="term" value="C:cytosol"/>
    <property type="evidence" value="ECO:0007669"/>
    <property type="project" value="TreeGrafter"/>
</dbReference>
<dbReference type="EMBL" id="FNDD01000026">
    <property type="protein sequence ID" value="SDH72695.1"/>
    <property type="molecule type" value="Genomic_DNA"/>
</dbReference>
<evidence type="ECO:0000313" key="5">
    <source>
        <dbReference type="EMBL" id="SDH72695.1"/>
    </source>
</evidence>
<evidence type="ECO:0000256" key="2">
    <source>
        <dbReference type="ARBA" id="ARBA00023125"/>
    </source>
</evidence>
<evidence type="ECO:0000313" key="6">
    <source>
        <dbReference type="Proteomes" id="UP000198854"/>
    </source>
</evidence>
<dbReference type="Proteomes" id="UP000198854">
    <property type="component" value="Unassembled WGS sequence"/>
</dbReference>
<evidence type="ECO:0000256" key="1">
    <source>
        <dbReference type="ARBA" id="ARBA00023015"/>
    </source>
</evidence>
<keyword evidence="6" id="KW-1185">Reference proteome</keyword>
<name>A0A1G8ES53_9VIBR</name>
<evidence type="ECO:0000256" key="3">
    <source>
        <dbReference type="ARBA" id="ARBA00023163"/>
    </source>
</evidence>
<dbReference type="GO" id="GO:0000976">
    <property type="term" value="F:transcription cis-regulatory region binding"/>
    <property type="evidence" value="ECO:0007669"/>
    <property type="project" value="TreeGrafter"/>
</dbReference>
<reference evidence="6" key="1">
    <citation type="submission" date="2016-10" db="EMBL/GenBank/DDBJ databases">
        <authorList>
            <person name="Varghese N."/>
            <person name="Submissions S."/>
        </authorList>
    </citation>
    <scope>NUCLEOTIDE SEQUENCE [LARGE SCALE GENOMIC DNA]</scope>
    <source>
        <strain evidence="6">CGMCC 1.10228</strain>
    </source>
</reference>
<organism evidence="5 6">
    <name type="scientific">Vibrio xiamenensis</name>
    <dbReference type="NCBI Taxonomy" id="861298"/>
    <lineage>
        <taxon>Bacteria</taxon>
        <taxon>Pseudomonadati</taxon>
        <taxon>Pseudomonadota</taxon>
        <taxon>Gammaproteobacteria</taxon>
        <taxon>Vibrionales</taxon>
        <taxon>Vibrionaceae</taxon>
        <taxon>Vibrio</taxon>
    </lineage>
</organism>